<organism evidence="45">
    <name type="scientific">Plum pox virus</name>
    <dbReference type="NCBI Taxonomy" id="12211"/>
    <lineage>
        <taxon>Viruses</taxon>
        <taxon>Riboviria</taxon>
        <taxon>Orthornavirae</taxon>
        <taxon>Pisuviricota</taxon>
        <taxon>Stelpaviricetes</taxon>
        <taxon>Patatavirales</taxon>
        <taxon>Potyviridae</taxon>
        <taxon>Potyvirus</taxon>
        <taxon>Potyvirus plumpoxi</taxon>
    </lineage>
</organism>
<keyword evidence="21" id="KW-0378">Hydrolase</keyword>
<reference evidence="45" key="1">
    <citation type="journal article" date="2014" name="PLoS ONE">
        <title>Transcriptomic analysis of Prunus domestica undergoing hypersensitive response to plum pox virus infection.</title>
        <authorList>
            <person name="Rodamilans B."/>
            <person name="San Leon D."/>
            <person name="Muhlberger L."/>
            <person name="Candresse T."/>
            <person name="Neumuller M."/>
            <person name="Oliveros J.C."/>
            <person name="Garcia J.A."/>
        </authorList>
    </citation>
    <scope>NUCLEOTIDE SEQUENCE</scope>
    <source>
        <strain evidence="45">PPV-D</strain>
    </source>
</reference>
<dbReference type="GO" id="GO:0016818">
    <property type="term" value="F:hydrolase activity, acting on acid anhydrides, in phosphorus-containing anhydrides"/>
    <property type="evidence" value="ECO:0007669"/>
    <property type="project" value="InterPro"/>
</dbReference>
<evidence type="ECO:0000256" key="16">
    <source>
        <dbReference type="ARBA" id="ARBA00022632"/>
    </source>
</evidence>
<evidence type="ECO:0000256" key="31">
    <source>
        <dbReference type="ARBA" id="ARBA00029405"/>
    </source>
</evidence>
<evidence type="ECO:0000256" key="32">
    <source>
        <dbReference type="ARBA" id="ARBA00029420"/>
    </source>
</evidence>
<dbReference type="GO" id="GO:0042025">
    <property type="term" value="C:host cell nucleus"/>
    <property type="evidence" value="ECO:0007669"/>
    <property type="project" value="UniProtKB-SubCell"/>
</dbReference>
<dbReference type="GO" id="GO:0005198">
    <property type="term" value="F:structural molecule activity"/>
    <property type="evidence" value="ECO:0007669"/>
    <property type="project" value="InterPro"/>
</dbReference>
<sequence precursor="true">MSTIVFGSFTCHLDAAIHQDNADRLAKAWTRPENRQVSNVHLLCRRAAKSLINTYESATASAWKGLEEKLQPMFAKREFSKTVTKRKGLRCFKESSEKFIEKKLRKQYQEERERFQFLNGPDAIVNQISVDKCEASVWVPFPHIIEKPSFATPSMKKKVVFTKVRMSEASLQLFMRRVAANAKANGQKVEIIGRKRVVGNYTTKSRLTYFRTHVRHLDGSKPRYDLVLDEATKKILQLFANTSGFHHVHKKGEVTPGMSGFVVNPMNLSDPMQVYDTDLFIVRGKHNSILVDSRCKVSKKQSNEIIHYSDPGKQFWDGFTNSFMQCKLRETDHQCTSDLDVKECGYVAALVCQAIIPCGKITCLQCAQKYSYMSQQEIRDRFSTVIEQHEKTVMDNYPQFSHVLAFLKRYRELMRVENQNYEAFKDITHMIGERKEAPFSHLNKINELIIKGGMMSAQDYIEASDHLRELARYQKNRTENIRSGSIKAFRNKISSKAHVNMQLMCDNQLDTNGNFVWGQREYHAKRFFRNYFDVIDVSEGYRRHIVRENPRGIRKLAIGNLVMSTNLAALRKQLLGEECIHFEVSKECTSKRGENFVYQCCCVTHEDGTPLESEIISPTKNHLVVGNSGDSKYVDLPTAKGGAMFIAKAGYCYINIFLAMLININEDEAKSFTKTVRDTLVPKLGTWPSMMDLATACHFLAVLYPETRNAELPRILVDHEAKIFHVVDSFGSLSTGMHVLKANTINQLISFASDTLDSNMKTYLVGGLEVDKCDEFKNVKLLIRSIYKPQIMEQVLKEEPYLLLMSVLSPGVLMALFNSGSLEKATQYWITRSHSLAAITSMLSALAAKVSLASTLNAQMSVIDEHAAVLCDSVFDGTKPYASYMMAVKTLERMKARTESDHTLNDLGFSVLRQATPHLVEKSYLQELEQAWKELGWSEKFSAILESQRWRKHIPKPFIPKDGADLGGRYDISVRSLLGNQYKRLRDVVRRKRDDVVCYTHQSMGKLFCKAIGISTSFLPSTLKMLDMLIVFGLLLSIGATCNSMINEHKHLKQLAADREDKKRFKRLQVLYTRLSEKVGCTPTADEFLEYVGGENPDLLKHAEDLIGDGQVVVHQSKRDSQANLERVVAFVALVMMLFDSERSDGVYKILNKLKGIMGSVDQAVHHQSLDDIEDILDEKKLTVDFVLQSNEVAPTVPFDSTFEKWWMNQLETGNVIPHYRTEGHFLEFTRENAAHIANEVMHGSHQDILIRGAVGSGKSTGLPFHLSKKGHVLLIEPTRPLAENVCKQLRGQPFNVNPTLRMRGMSTFGSTPITVMTSGYALHFLANNPTYLDNYKCIIFDECHVHDASAMAFRCLLSEYSYPGKILKVSATPPGHEVDFKTQKEVKVIVEESLSFQQFVSNLGTGCNSDILKHGVNVLVYVASYNEVDTLSKLLTDRSFKVSKVDGRTMKVGNVEIPTSGTQAKPHFVVATNIIENGVTLDIDVVVDFGLKVVPVLDIDNRLVRYTKKSISYGERIQRLGRVGRNKPGAALRIGFTEKGLTQIPPIIATEAAFLCFTYGLPVMTNGVSTSLLAMCTVKQARTMQQFELSPFYTVALVRFDGTMHQEIFRLLKSYRLRDSEVILNKLAIPNSNVCGWMSVRDYKRQGCNLDLDENIRVPFYVKDIPETLHERIWQAVETHKSDAGFGRICSSSACKIAYTLQTDIHSIPRTIKIIDALLEQERTKQAHFRAMTSQSCSSSNFSLSSITSAIRSKYAKDHTEENIGVLQMAKSQLLEFKNLNIDPSYPELVRNFGALECVHHQTKEGVSKALQLKGHWNKRLITRDATLMLGVLGGGAWMIFSYLRDSFKEEVVHQGFNRRQRQKLKFRQARDNRMAREVYGDDSTMEDYFGSAYSKKGKSKGKTRGMGTKTRKFVNMYGYDPTDYNFVRFVDPLTGHTLDENPLMDINLVQEHFSQIRNDYIGDDKITMQHIMSNPGIVAYYIKDATQKALKVDLTPHNPLRVCDKTATIAGFPEREFELRQTGHPVFVEPNAIPKINEEGDGEVDHESKSLFRGLRDYNPIASSICQLNNSSGARQSEMFGLGFGGLIVTNQHLFKRNDGELTIRSHHGEFVVKDTKTLKLLPCKGRDIVIIRLPKDFPPFPKRLQFRTPTTEDRVCLIGSNFQTKSISSTMSETSATYPVDNSHFWKHWISTKDGHCGLPIVSTRDGSILGLHSLANSTNTQNFYAAFPDNFETTYLSNQDNDNWIKQWRYNPDEVCWGSLQLKRDIPQSPFTICKLLTDLDGEFVYTQSKTTHWLRDRLEGNLKAVGACPGQLVTKHVVKGKCTLFETYLLTHPEEHEFFRPLMGAYQKSALNKDAYVKDLMKYSKPIVVGAVDCDQFERAVDVVISMLISKGFEECNYVTDPDDIFSALNMKAAVGALYSGKKRDYFKNVSDQDKESFVRASCKRLFMGKKGVWNGSLKAELRPKEKVEANKTRSFTAAPIDTLLGGKVCVDDFNNQFYSLNLHCPWSVGMTKFRGGWDKLLRALPEGWIYCDADGSQFDSSLSPYLINAVLNIRLAFMEEWDIGEQMLSNLYTEIVYTPIATPDGTIVKKFKGNNSGQPSTVVDNTLMVILAMTYSLLKLGYHPDTHDCICRYFVNGDDLVLAVHPAYESIYDELQEHFSQLGLNYTFATKTENKEELWFMSHKGVLYDDMYIPKLEPERIVSILEWDRSNEPIHRLEAICASMVEAWGYKELLREIRKFYSWVLEQAPYNALSKDGKAPYIAETALKKLYTDTEASETEIERYLEAFYDNINDDGESNVVVHQADEREDEEEVDAGKPIVVTAPAATSPILQPPPVIQPAPRTTAPMFNPIFAPATTQPATKPVSQVSGPQLQTFGTYGNEDASPSNSNALVNTNRDRDVDAGSIGTFTVPRLKAMTSKLSLPKVKGKAIMNLNHLAHYSPAQVDLSNTRAPQSCFQTWYEGVKRDYDVTDDEMSIILNGLMVWCIENGTSPNINGMWVMMDGETQVEYPIKPLLDHAKPTFRQIMAHFSNVAEAYIEKRNYEKAYMPRYGIQRNLTDYSLARYAFDFYEMTSTTPVRAREAHIQMKAAALRNVQNRLFGLDGNVGTQEEDTERHTAGDVNRNMHNLLGMRGV</sequence>
<dbReference type="InterPro" id="IPR042308">
    <property type="entry name" value="HC_PRO_CPD_sf"/>
</dbReference>
<dbReference type="SUPFAM" id="SSF50494">
    <property type="entry name" value="Trypsin-like serine proteases"/>
    <property type="match status" value="1"/>
</dbReference>
<dbReference type="InterPro" id="IPR002540">
    <property type="entry name" value="Pept_S30_P1_potyvir"/>
</dbReference>
<dbReference type="PROSITE" id="PS51192">
    <property type="entry name" value="HELICASE_ATP_BIND_1"/>
    <property type="match status" value="1"/>
</dbReference>
<dbReference type="PANTHER" id="PTHR43519:SF1">
    <property type="entry name" value="ATP-DEPENDENT RNA HELICASE HRPB"/>
    <property type="match status" value="1"/>
</dbReference>
<evidence type="ECO:0000256" key="33">
    <source>
        <dbReference type="ARBA" id="ARBA00029422"/>
    </source>
</evidence>
<dbReference type="PRINTS" id="PR00966">
    <property type="entry name" value="NIAPOTYPTASE"/>
</dbReference>
<evidence type="ECO:0000259" key="44">
    <source>
        <dbReference type="PROSITE" id="PS51871"/>
    </source>
</evidence>
<dbReference type="Pfam" id="PF01577">
    <property type="entry name" value="Peptidase_S30"/>
    <property type="match status" value="1"/>
</dbReference>
<feature type="active site" description="For helper component proteinase activity" evidence="37">
    <location>
        <position position="652"/>
    </location>
</feature>
<dbReference type="InterPro" id="IPR039560">
    <property type="entry name" value="Potyvirid-P3"/>
</dbReference>
<dbReference type="PROSITE" id="PS51744">
    <property type="entry name" value="HC_PRO_CPD"/>
    <property type="match status" value="1"/>
</dbReference>
<dbReference type="Pfam" id="PF00270">
    <property type="entry name" value="DEAD"/>
    <property type="match status" value="1"/>
</dbReference>
<feature type="domain" description="RdRp catalytic" evidence="39">
    <location>
        <begin position="2534"/>
        <end position="2658"/>
    </location>
</feature>
<keyword evidence="25" id="KW-0067">ATP-binding</keyword>
<dbReference type="GO" id="GO:0008236">
    <property type="term" value="F:serine-type peptidase activity"/>
    <property type="evidence" value="ECO:0007669"/>
    <property type="project" value="UniProtKB-KW"/>
</dbReference>
<evidence type="ECO:0000256" key="29">
    <source>
        <dbReference type="ARBA" id="ARBA00029399"/>
    </source>
</evidence>
<feature type="domain" description="Peptidase C4" evidence="42">
    <location>
        <begin position="2050"/>
        <end position="2268"/>
    </location>
</feature>
<evidence type="ECO:0000313" key="45">
    <source>
        <dbReference type="EMBL" id="ANU06081.1"/>
    </source>
</evidence>
<evidence type="ECO:0000256" key="26">
    <source>
        <dbReference type="ARBA" id="ARBA00022844"/>
    </source>
</evidence>
<dbReference type="GO" id="GO:0006508">
    <property type="term" value="P:proteolysis"/>
    <property type="evidence" value="ECO:0007669"/>
    <property type="project" value="UniProtKB-KW"/>
</dbReference>
<evidence type="ECO:0000256" key="11">
    <source>
        <dbReference type="ARBA" id="ARBA00022520"/>
    </source>
</evidence>
<feature type="domain" description="Helicase ATP-binding" evidence="40">
    <location>
        <begin position="1240"/>
        <end position="1392"/>
    </location>
</feature>
<dbReference type="Pfam" id="PF00271">
    <property type="entry name" value="Helicase_C"/>
    <property type="match status" value="1"/>
</dbReference>
<feature type="active site" description="For helper component proteinase activity" evidence="37">
    <location>
        <position position="725"/>
    </location>
</feature>
<keyword evidence="26" id="KW-0946">Virion</keyword>
<comment type="catalytic activity">
    <reaction evidence="2">
        <text>Hydrolyzes a Gly-|-Gly bond at its own C-terminus, commonly in the sequence -Tyr-Xaa-Val-Gly-|-Gly, in the processing of the potyviral polyprotein.</text>
        <dbReference type="EC" id="3.4.22.45"/>
    </reaction>
</comment>
<dbReference type="Gene3D" id="2.40.10.10">
    <property type="entry name" value="Trypsin-like serine proteases"/>
    <property type="match status" value="2"/>
</dbReference>
<keyword evidence="19" id="KW-0548">Nucleotidyltransferase</keyword>
<comment type="function">
    <text evidence="33">Has helicase activity. It may be involved in replication.</text>
</comment>
<evidence type="ECO:0000256" key="4">
    <source>
        <dbReference type="ARBA" id="ARBA00004328"/>
    </source>
</evidence>
<keyword evidence="10" id="KW-1139">Helical capsid protein</keyword>
<comment type="function">
    <text evidence="32">Required for aphid transmission and also has proteolytic activity. Only cleaves a Gly-Gly dipeptide at its own C-terminus. Interacts with virions and aphid stylets. Acts as a suppressor of RNA-mediated gene silencing, also known as post-transcriptional gene silencing (PTGS), a mechanism of plant viral defense that limits the accumulation of viral RNAs. May have RNA-binding activity.</text>
</comment>
<dbReference type="InterPro" id="IPR027417">
    <property type="entry name" value="P-loop_NTPase"/>
</dbReference>
<feature type="domain" description="Helicase C-terminal" evidence="41">
    <location>
        <begin position="1411"/>
        <end position="1570"/>
    </location>
</feature>
<name>A0A1B1RUZ8_9POTV</name>
<dbReference type="InterPro" id="IPR031159">
    <property type="entry name" value="HC_PRO_CPD_dom"/>
</dbReference>
<dbReference type="InterPro" id="IPR007094">
    <property type="entry name" value="RNA-dir_pol_PSvirus"/>
</dbReference>
<evidence type="ECO:0000256" key="15">
    <source>
        <dbReference type="ARBA" id="ARBA00022581"/>
    </source>
</evidence>
<evidence type="ECO:0000256" key="27">
    <source>
        <dbReference type="ARBA" id="ARBA00022953"/>
    </source>
</evidence>
<comment type="function">
    <text evidence="31">Involved in aphid transmission, cell-to-cell and systemis movement, encapsidation of the viral RNA and in the regulation of viral RNA amplification.</text>
</comment>
<evidence type="ECO:0000256" key="28">
    <source>
        <dbReference type="ARBA" id="ARBA00023280"/>
    </source>
</evidence>
<evidence type="ECO:0000259" key="40">
    <source>
        <dbReference type="PROSITE" id="PS51192"/>
    </source>
</evidence>
<dbReference type="EMBL" id="KU508427">
    <property type="protein sequence ID" value="ANU06081.1"/>
    <property type="molecule type" value="Genomic_RNA"/>
</dbReference>
<dbReference type="Gene3D" id="3.40.50.300">
    <property type="entry name" value="P-loop containing nucleotide triphosphate hydrolases"/>
    <property type="match status" value="2"/>
</dbReference>
<dbReference type="GO" id="GO:0006351">
    <property type="term" value="P:DNA-templated transcription"/>
    <property type="evidence" value="ECO:0007669"/>
    <property type="project" value="InterPro"/>
</dbReference>
<evidence type="ECO:0000256" key="14">
    <source>
        <dbReference type="ARBA" id="ARBA00022562"/>
    </source>
</evidence>
<dbReference type="GO" id="GO:0052170">
    <property type="term" value="P:symbiont-mediated suppression of host innate immune response"/>
    <property type="evidence" value="ECO:0007669"/>
    <property type="project" value="UniProtKB-KW"/>
</dbReference>
<keyword evidence="9" id="KW-1036">Host cytoplasmic vesicle</keyword>
<evidence type="ECO:0000256" key="12">
    <source>
        <dbReference type="ARBA" id="ARBA00022553"/>
    </source>
</evidence>
<dbReference type="GO" id="GO:0004197">
    <property type="term" value="F:cysteine-type endopeptidase activity"/>
    <property type="evidence" value="ECO:0007669"/>
    <property type="project" value="InterPro"/>
</dbReference>
<dbReference type="Pfam" id="PF13608">
    <property type="entry name" value="Potyvirid-P3"/>
    <property type="match status" value="1"/>
</dbReference>
<keyword evidence="28" id="KW-0899">Viral immunoevasion</keyword>
<keyword evidence="7" id="KW-0941">Suppressor of RNA silencing</keyword>
<feature type="domain" description="Peptidase C6" evidence="43">
    <location>
        <begin position="644"/>
        <end position="766"/>
    </location>
</feature>
<keyword evidence="17" id="KW-0645">Protease</keyword>
<evidence type="ECO:0000256" key="10">
    <source>
        <dbReference type="ARBA" id="ARBA00022497"/>
    </source>
</evidence>
<evidence type="ECO:0000256" key="23">
    <source>
        <dbReference type="ARBA" id="ARBA00022807"/>
    </source>
</evidence>
<dbReference type="InterPro" id="IPR001592">
    <property type="entry name" value="Poty_coat"/>
</dbReference>
<dbReference type="CDD" id="cd23175">
    <property type="entry name" value="ps-ssRNAv_Potyviridae_RdRp"/>
    <property type="match status" value="1"/>
</dbReference>
<comment type="subcellular location">
    <subcellularLocation>
        <location evidence="35">Host cytoplasmic vesicle</location>
    </subcellularLocation>
    <subcellularLocation>
        <location evidence="3">Host nucleus</location>
    </subcellularLocation>
    <subcellularLocation>
        <location evidence="4">Virion</location>
    </subcellularLocation>
</comment>
<reference evidence="45" key="2">
    <citation type="submission" date="2016-01" db="EMBL/GenBank/DDBJ databases">
        <authorList>
            <person name="Oliw E.H."/>
        </authorList>
    </citation>
    <scope>NUCLEOTIDE SEQUENCE</scope>
    <source>
        <strain evidence="45">PPV-D</strain>
    </source>
</reference>
<evidence type="ECO:0000256" key="36">
    <source>
        <dbReference type="ARBA" id="ARBA00045403"/>
    </source>
</evidence>
<dbReference type="GO" id="GO:0019029">
    <property type="term" value="C:helical viral capsid"/>
    <property type="evidence" value="ECO:0007669"/>
    <property type="project" value="UniProtKB-KW"/>
</dbReference>
<dbReference type="InterPro" id="IPR043502">
    <property type="entry name" value="DNA/RNA_pol_sf"/>
</dbReference>
<dbReference type="InterPro" id="IPR014001">
    <property type="entry name" value="Helicase_ATP-bd"/>
</dbReference>
<dbReference type="GO" id="GO:0005524">
    <property type="term" value="F:ATP binding"/>
    <property type="evidence" value="ECO:0007669"/>
    <property type="project" value="UniProtKB-KW"/>
</dbReference>
<proteinExistence type="inferred from homology"/>
<evidence type="ECO:0000256" key="7">
    <source>
        <dbReference type="ARBA" id="ARBA00022463"/>
    </source>
</evidence>
<comment type="function">
    <text evidence="30">An RNA-dependent RNA polymerase that plays an essential role in the virus replication.</text>
</comment>
<keyword evidence="27" id="KW-0693">Viral RNA replication</keyword>
<keyword evidence="11" id="KW-0191">Covalent protein-RNA linkage</keyword>
<dbReference type="GO" id="GO:0003968">
    <property type="term" value="F:RNA-directed RNA polymerase activity"/>
    <property type="evidence" value="ECO:0007669"/>
    <property type="project" value="UniProtKB-KW"/>
</dbReference>
<keyword evidence="22" id="KW-0347">Helicase</keyword>
<dbReference type="PROSITE" id="PS51871">
    <property type="entry name" value="PV_P1_PRO"/>
    <property type="match status" value="1"/>
</dbReference>
<keyword evidence="12" id="KW-0597">Phosphoprotein</keyword>
<keyword evidence="14" id="KW-1048">Host nucleus</keyword>
<dbReference type="GO" id="GO:0044161">
    <property type="term" value="C:host cell cytoplasmic vesicle"/>
    <property type="evidence" value="ECO:0007669"/>
    <property type="project" value="UniProtKB-SubCell"/>
</dbReference>
<dbReference type="Pfam" id="PF00680">
    <property type="entry name" value="RdRP_1"/>
    <property type="match status" value="1"/>
</dbReference>
<evidence type="ECO:0000256" key="30">
    <source>
        <dbReference type="ARBA" id="ARBA00029404"/>
    </source>
</evidence>
<keyword evidence="20" id="KW-0547">Nucleotide-binding</keyword>
<accession>A0A1B1RUZ8</accession>
<evidence type="ECO:0000256" key="1">
    <source>
        <dbReference type="ARBA" id="ARBA00000785"/>
    </source>
</evidence>
<evidence type="ECO:0000256" key="21">
    <source>
        <dbReference type="ARBA" id="ARBA00022801"/>
    </source>
</evidence>
<evidence type="ECO:0000256" key="38">
    <source>
        <dbReference type="RuleBase" id="RU003351"/>
    </source>
</evidence>
<dbReference type="PROSITE" id="PS51436">
    <property type="entry name" value="POTYVIRUS_NIA_PRO"/>
    <property type="match status" value="1"/>
</dbReference>
<keyword evidence="8" id="KW-0696">RNA-directed RNA polymerase</keyword>
<dbReference type="InterPro" id="IPR001730">
    <property type="entry name" value="Potyv_NIa-pro_dom"/>
</dbReference>
<dbReference type="GO" id="GO:0039694">
    <property type="term" value="P:viral RNA genome replication"/>
    <property type="evidence" value="ECO:0007669"/>
    <property type="project" value="InterPro"/>
</dbReference>
<evidence type="ECO:0000256" key="17">
    <source>
        <dbReference type="ARBA" id="ARBA00022670"/>
    </source>
</evidence>
<dbReference type="InterPro" id="IPR043128">
    <property type="entry name" value="Rev_trsase/Diguanyl_cyclase"/>
</dbReference>
<evidence type="ECO:0000259" key="43">
    <source>
        <dbReference type="PROSITE" id="PS51744"/>
    </source>
</evidence>
<keyword evidence="16" id="KW-1090">Inhibition of host innate immune response by virus</keyword>
<evidence type="ECO:0000256" key="18">
    <source>
        <dbReference type="ARBA" id="ARBA00022679"/>
    </source>
</evidence>
<comment type="function">
    <text evidence="29">Has RNA-binding and proteolytic activities.</text>
</comment>
<dbReference type="PANTHER" id="PTHR43519">
    <property type="entry name" value="ATP-DEPENDENT RNA HELICASE HRPB"/>
    <property type="match status" value="1"/>
</dbReference>
<comment type="catalytic activity">
    <reaction evidence="1">
        <text>Hydrolyzes glutaminyl bonds, and activity is further restricted by preferences for the amino acids in P6 - P1' that vary with the species of potyvirus, e.g. Glu-Xaa-Xaa-Tyr-Xaa-Gln-|-(Ser or Gly) for the enzyme from tobacco etch virus. The natural substrate is the viral polyprotein, but other proteins and oligopeptides containing the appropriate consensus sequence are also cleaved.</text>
        <dbReference type="EC" id="3.4.22.44"/>
    </reaction>
</comment>
<evidence type="ECO:0000256" key="25">
    <source>
        <dbReference type="ARBA" id="ARBA00022840"/>
    </source>
</evidence>
<dbReference type="SUPFAM" id="SSF56672">
    <property type="entry name" value="DNA/RNA polymerases"/>
    <property type="match status" value="1"/>
</dbReference>
<evidence type="ECO:0000256" key="35">
    <source>
        <dbReference type="ARBA" id="ARBA00034108"/>
    </source>
</evidence>
<dbReference type="GO" id="GO:0003723">
    <property type="term" value="F:RNA binding"/>
    <property type="evidence" value="ECO:0007669"/>
    <property type="project" value="InterPro"/>
</dbReference>
<dbReference type="InterPro" id="IPR043504">
    <property type="entry name" value="Peptidase_S1_PA_chymotrypsin"/>
</dbReference>
<protein>
    <recommendedName>
        <fullName evidence="6">Genome polyprotein</fullName>
    </recommendedName>
</protein>
<dbReference type="PROSITE" id="PS50507">
    <property type="entry name" value="RDRP_SSRNA_POS"/>
    <property type="match status" value="1"/>
</dbReference>
<evidence type="ECO:0000256" key="6">
    <source>
        <dbReference type="ARBA" id="ARBA00020107"/>
    </source>
</evidence>
<dbReference type="InterPro" id="IPR013648">
    <property type="entry name" value="PP_Potyviridae"/>
</dbReference>
<keyword evidence="15" id="KW-0945">Host-virus interaction</keyword>
<comment type="function">
    <text evidence="34">Indispensable for virus replication.</text>
</comment>
<dbReference type="InterPro" id="IPR001650">
    <property type="entry name" value="Helicase_C-like"/>
</dbReference>
<evidence type="ECO:0000259" key="42">
    <source>
        <dbReference type="PROSITE" id="PS51436"/>
    </source>
</evidence>
<evidence type="ECO:0000256" key="22">
    <source>
        <dbReference type="ARBA" id="ARBA00022806"/>
    </source>
</evidence>
<dbReference type="Pfam" id="PF08440">
    <property type="entry name" value="Poty_PP"/>
    <property type="match status" value="1"/>
</dbReference>
<evidence type="ECO:0000256" key="8">
    <source>
        <dbReference type="ARBA" id="ARBA00022484"/>
    </source>
</evidence>
<dbReference type="Pfam" id="PF00863">
    <property type="entry name" value="Peptidase_C4"/>
    <property type="match status" value="1"/>
</dbReference>
<dbReference type="SUPFAM" id="SSF52540">
    <property type="entry name" value="P-loop containing nucleoside triphosphate hydrolases"/>
    <property type="match status" value="2"/>
</dbReference>
<dbReference type="GO" id="GO:0004386">
    <property type="term" value="F:helicase activity"/>
    <property type="evidence" value="ECO:0007669"/>
    <property type="project" value="UniProtKB-KW"/>
</dbReference>
<evidence type="ECO:0000259" key="39">
    <source>
        <dbReference type="PROSITE" id="PS50507"/>
    </source>
</evidence>
<evidence type="ECO:0000256" key="5">
    <source>
        <dbReference type="ARBA" id="ARBA00006064"/>
    </source>
</evidence>
<dbReference type="Gene3D" id="3.30.70.270">
    <property type="match status" value="1"/>
</dbReference>
<keyword evidence="23" id="KW-0788">Thiol protease</keyword>
<dbReference type="Gene3D" id="3.90.70.150">
    <property type="entry name" value="Helper component proteinase"/>
    <property type="match status" value="1"/>
</dbReference>
<evidence type="ECO:0000256" key="2">
    <source>
        <dbReference type="ARBA" id="ARBA00001848"/>
    </source>
</evidence>
<evidence type="ECO:0000256" key="24">
    <source>
        <dbReference type="ARBA" id="ARBA00022825"/>
    </source>
</evidence>
<dbReference type="InterPro" id="IPR001456">
    <property type="entry name" value="HC-pro"/>
</dbReference>
<feature type="domain" description="Peptidase S30" evidence="44">
    <location>
        <begin position="165"/>
        <end position="308"/>
    </location>
</feature>
<evidence type="ECO:0000256" key="13">
    <source>
        <dbReference type="ARBA" id="ARBA00022561"/>
    </source>
</evidence>
<dbReference type="InterPro" id="IPR011545">
    <property type="entry name" value="DEAD/DEAH_box_helicase_dom"/>
</dbReference>
<keyword evidence="18" id="KW-0808">Transferase</keyword>
<evidence type="ECO:0000259" key="41">
    <source>
        <dbReference type="PROSITE" id="PS51194"/>
    </source>
</evidence>
<evidence type="ECO:0000256" key="9">
    <source>
        <dbReference type="ARBA" id="ARBA00022488"/>
    </source>
</evidence>
<evidence type="ECO:0000256" key="34">
    <source>
        <dbReference type="ARBA" id="ARBA00034080"/>
    </source>
</evidence>
<dbReference type="SMART" id="SM00487">
    <property type="entry name" value="DEXDc"/>
    <property type="match status" value="1"/>
</dbReference>
<evidence type="ECO:0000256" key="37">
    <source>
        <dbReference type="PROSITE-ProRule" id="PRU01080"/>
    </source>
</evidence>
<keyword evidence="13" id="KW-0167">Capsid protein</keyword>
<dbReference type="Pfam" id="PF00767">
    <property type="entry name" value="Poty_coat"/>
    <property type="match status" value="1"/>
</dbReference>
<dbReference type="InterPro" id="IPR001205">
    <property type="entry name" value="RNA-dir_pol_C"/>
</dbReference>
<dbReference type="Pfam" id="PF00851">
    <property type="entry name" value="Peptidase_C6"/>
    <property type="match status" value="1"/>
</dbReference>
<dbReference type="InterPro" id="IPR009003">
    <property type="entry name" value="Peptidase_S1_PA"/>
</dbReference>
<evidence type="ECO:0000256" key="19">
    <source>
        <dbReference type="ARBA" id="ARBA00022695"/>
    </source>
</evidence>
<evidence type="ECO:0000256" key="20">
    <source>
        <dbReference type="ARBA" id="ARBA00022741"/>
    </source>
</evidence>
<evidence type="ECO:0000256" key="3">
    <source>
        <dbReference type="ARBA" id="ARBA00004147"/>
    </source>
</evidence>
<keyword evidence="24" id="KW-0720">Serine protease</keyword>
<dbReference type="PROSITE" id="PS51194">
    <property type="entry name" value="HELICASE_CTER"/>
    <property type="match status" value="1"/>
</dbReference>
<comment type="function">
    <text evidence="36">Mediates the cap-independent, EIF4E-dependent translation of viral genomic RNAs. Binds to the cap-binding site of host EIF4E and thus interferes with the host EIF4E-dependent mRNA export and translation. VPg-RNA directly binds EIF4E and is a template for transcription. Also forms trimeric complexes with EIF4E-EIF4G, which are templates for translation.</text>
</comment>
<dbReference type="SMART" id="SM00490">
    <property type="entry name" value="HELICc"/>
    <property type="match status" value="1"/>
</dbReference>
<comment type="similarity">
    <text evidence="5 38">Belongs to the potyviridae genome polyprotein family.</text>
</comment>